<dbReference type="Proteomes" id="UP000594260">
    <property type="component" value="Unplaced"/>
</dbReference>
<dbReference type="KEGG" id="vde:111242828"/>
<evidence type="ECO:0008006" key="6">
    <source>
        <dbReference type="Google" id="ProtNLM"/>
    </source>
</evidence>
<dbReference type="OrthoDB" id="10065749at2759"/>
<dbReference type="Pfam" id="PF22795">
    <property type="entry name" value="DUF4796_N"/>
    <property type="match status" value="1"/>
</dbReference>
<proteinExistence type="predicted"/>
<dbReference type="InParanoid" id="A0A7M7J3C8"/>
<dbReference type="InterPro" id="IPR032016">
    <property type="entry name" value="MKRN2OS-like"/>
</dbReference>
<feature type="domain" description="MKRN2 opposite strand protein-like N-terminal" evidence="3">
    <location>
        <begin position="88"/>
        <end position="115"/>
    </location>
</feature>
<dbReference type="GeneID" id="111242828"/>
<dbReference type="Pfam" id="PF16044">
    <property type="entry name" value="DUF4796_C"/>
    <property type="match status" value="1"/>
</dbReference>
<keyword evidence="5" id="KW-1185">Reference proteome</keyword>
<evidence type="ECO:0000259" key="3">
    <source>
        <dbReference type="Pfam" id="PF22795"/>
    </source>
</evidence>
<dbReference type="PANTHER" id="PTHR33963">
    <property type="entry name" value="MKRN2 OPPOSITE STRAND PROTEIN"/>
    <property type="match status" value="1"/>
</dbReference>
<organism evidence="4 5">
    <name type="scientific">Varroa destructor</name>
    <name type="common">Honeybee mite</name>
    <dbReference type="NCBI Taxonomy" id="109461"/>
    <lineage>
        <taxon>Eukaryota</taxon>
        <taxon>Metazoa</taxon>
        <taxon>Ecdysozoa</taxon>
        <taxon>Arthropoda</taxon>
        <taxon>Chelicerata</taxon>
        <taxon>Arachnida</taxon>
        <taxon>Acari</taxon>
        <taxon>Parasitiformes</taxon>
        <taxon>Mesostigmata</taxon>
        <taxon>Gamasina</taxon>
        <taxon>Dermanyssoidea</taxon>
        <taxon>Varroidae</taxon>
        <taxon>Varroa</taxon>
    </lineage>
</organism>
<dbReference type="EnsemblMetazoa" id="XM_022787694">
    <property type="protein sequence ID" value="XP_022643429"/>
    <property type="gene ID" value="LOC111242828"/>
</dbReference>
<evidence type="ECO:0000256" key="1">
    <source>
        <dbReference type="SAM" id="MobiDB-lite"/>
    </source>
</evidence>
<protein>
    <recommendedName>
        <fullName evidence="6">MKRN2 opposite strand protein</fullName>
    </recommendedName>
</protein>
<dbReference type="PANTHER" id="PTHR33963:SF2">
    <property type="entry name" value="MKRN2 OPPOSITE STRAND PROTEIN"/>
    <property type="match status" value="1"/>
</dbReference>
<dbReference type="AlphaFoldDB" id="A0A7M7J3C8"/>
<name>A0A7M7J3C8_VARDE</name>
<sequence>MTSNFCDLTLANDERSDADAVGDMVAGRNSVLRELKSVLHDEHKMTATSNSPKAIVTSMPPAGSSTVAISTPDGRSGCPPATGPANARPVLCFQHCLREVHLLCLQLPNTCPLCDKIVDRNCLLLSPSVIPSPFGPASSSPCSVVIKPSKGSFLTSLTTSLDLHVGLTDSHGIVHEYDRRGLTVGAGDWRQCVTIPLSADSNESKTIDSNFWDYTLEITENRQCWSRECYDGEDHNCFTFVLDFVRMLQLPGLSAVALNRTQFCQQVICPRMKSVARYVTLYRKLEADHIYVKKIA</sequence>
<reference evidence="4" key="1">
    <citation type="submission" date="2021-01" db="UniProtKB">
        <authorList>
            <consortium name="EnsemblMetazoa"/>
        </authorList>
    </citation>
    <scope>IDENTIFICATION</scope>
</reference>
<dbReference type="FunCoup" id="A0A7M7J3C8">
    <property type="interactions" value="89"/>
</dbReference>
<accession>A0A7M7J3C8</accession>
<dbReference type="RefSeq" id="XP_022643429.1">
    <property type="nucleotide sequence ID" value="XM_022787694.1"/>
</dbReference>
<feature type="domain" description="MKRN2 opposite strand protein-like C-terminal" evidence="2">
    <location>
        <begin position="129"/>
        <end position="285"/>
    </location>
</feature>
<dbReference type="OMA" id="PNMYGMM"/>
<evidence type="ECO:0000259" key="2">
    <source>
        <dbReference type="Pfam" id="PF16044"/>
    </source>
</evidence>
<feature type="region of interest" description="Disordered" evidence="1">
    <location>
        <begin position="46"/>
        <end position="80"/>
    </location>
</feature>
<evidence type="ECO:0000313" key="4">
    <source>
        <dbReference type="EnsemblMetazoa" id="XP_022643429"/>
    </source>
</evidence>
<dbReference type="InterPro" id="IPR053922">
    <property type="entry name" value="MKRN2OS-like_N"/>
</dbReference>
<dbReference type="InterPro" id="IPR053921">
    <property type="entry name" value="MKRN2OS-like_C"/>
</dbReference>
<evidence type="ECO:0000313" key="5">
    <source>
        <dbReference type="Proteomes" id="UP000594260"/>
    </source>
</evidence>